<evidence type="ECO:0000256" key="2">
    <source>
        <dbReference type="ARBA" id="ARBA00022481"/>
    </source>
</evidence>
<dbReference type="EMBL" id="FQUL01000004">
    <property type="protein sequence ID" value="SHE39316.1"/>
    <property type="molecule type" value="Genomic_DNA"/>
</dbReference>
<dbReference type="PANTHER" id="PTHR30093:SF44">
    <property type="entry name" value="TYPE II SECRETION SYSTEM CORE PROTEIN G"/>
    <property type="match status" value="1"/>
</dbReference>
<dbReference type="InterPro" id="IPR045584">
    <property type="entry name" value="Pilin-like"/>
</dbReference>
<comment type="subcellular location">
    <subcellularLocation>
        <location evidence="1">Membrane</location>
        <topology evidence="1">Single-pass membrane protein</topology>
    </subcellularLocation>
</comment>
<name>A0A1M4T4A1_9ACTN</name>
<dbReference type="STRING" id="1121881.SAMN02745225_00492"/>
<evidence type="ECO:0000256" key="4">
    <source>
        <dbReference type="ARBA" id="ARBA00022989"/>
    </source>
</evidence>
<evidence type="ECO:0000313" key="7">
    <source>
        <dbReference type="EMBL" id="SHE39316.1"/>
    </source>
</evidence>
<dbReference type="PANTHER" id="PTHR30093">
    <property type="entry name" value="GENERAL SECRETION PATHWAY PROTEIN G"/>
    <property type="match status" value="1"/>
</dbReference>
<feature type="transmembrane region" description="Helical" evidence="6">
    <location>
        <begin position="29"/>
        <end position="51"/>
    </location>
</feature>
<dbReference type="Pfam" id="PF07963">
    <property type="entry name" value="N_methyl"/>
    <property type="match status" value="1"/>
</dbReference>
<organism evidence="7 8">
    <name type="scientific">Ferrithrix thermotolerans DSM 19514</name>
    <dbReference type="NCBI Taxonomy" id="1121881"/>
    <lineage>
        <taxon>Bacteria</taxon>
        <taxon>Bacillati</taxon>
        <taxon>Actinomycetota</taxon>
        <taxon>Acidimicrobiia</taxon>
        <taxon>Acidimicrobiales</taxon>
        <taxon>Acidimicrobiaceae</taxon>
        <taxon>Ferrithrix</taxon>
    </lineage>
</organism>
<dbReference type="Proteomes" id="UP000184295">
    <property type="component" value="Unassembled WGS sequence"/>
</dbReference>
<dbReference type="InterPro" id="IPR012902">
    <property type="entry name" value="N_methyl_site"/>
</dbReference>
<protein>
    <submittedName>
        <fullName evidence="7">Prepilin-type N-terminal cleavage/methylation domain-containing protein</fullName>
    </submittedName>
</protein>
<evidence type="ECO:0000256" key="5">
    <source>
        <dbReference type="ARBA" id="ARBA00023136"/>
    </source>
</evidence>
<evidence type="ECO:0000313" key="8">
    <source>
        <dbReference type="Proteomes" id="UP000184295"/>
    </source>
</evidence>
<evidence type="ECO:0000256" key="3">
    <source>
        <dbReference type="ARBA" id="ARBA00022692"/>
    </source>
</evidence>
<reference evidence="8" key="1">
    <citation type="submission" date="2016-11" db="EMBL/GenBank/DDBJ databases">
        <authorList>
            <person name="Varghese N."/>
            <person name="Submissions S."/>
        </authorList>
    </citation>
    <scope>NUCLEOTIDE SEQUENCE [LARGE SCALE GENOMIC DNA]</scope>
    <source>
        <strain evidence="8">DSM 19514</strain>
    </source>
</reference>
<dbReference type="GO" id="GO:0016020">
    <property type="term" value="C:membrane"/>
    <property type="evidence" value="ECO:0007669"/>
    <property type="project" value="UniProtKB-SubCell"/>
</dbReference>
<dbReference type="OrthoDB" id="4828881at2"/>
<dbReference type="SUPFAM" id="SSF54523">
    <property type="entry name" value="Pili subunits"/>
    <property type="match status" value="1"/>
</dbReference>
<dbReference type="NCBIfam" id="TIGR02532">
    <property type="entry name" value="IV_pilin_GFxxxE"/>
    <property type="match status" value="1"/>
</dbReference>
<evidence type="ECO:0000256" key="1">
    <source>
        <dbReference type="ARBA" id="ARBA00004167"/>
    </source>
</evidence>
<proteinExistence type="predicted"/>
<accession>A0A1M4T4A1</accession>
<keyword evidence="8" id="KW-1185">Reference proteome</keyword>
<keyword evidence="5 6" id="KW-0472">Membrane</keyword>
<dbReference type="RefSeq" id="WP_072788400.1">
    <property type="nucleotide sequence ID" value="NZ_FQUL01000004.1"/>
</dbReference>
<gene>
    <name evidence="7" type="ORF">SAMN02745225_00492</name>
</gene>
<sequence>MKQEEVVDQLIGDQSIATNRFRSEDGFTLIELMVVVLIIGILMAIAIPTFLGAQKSAQDRSSQSNLKAVLAAEIAFYDSHGSFAAAGVGSGTLGSADPEFARLLTSSAPSGAGTTNDIYIALASVQGQNGQAFCAFEYSAGGSLYGVEAVAVGSSMGNYFYANQGSSPSVPSGCAVPPALGGSIASGIWTTSAQAAGF</sequence>
<evidence type="ECO:0000256" key="6">
    <source>
        <dbReference type="SAM" id="Phobius"/>
    </source>
</evidence>
<keyword evidence="2" id="KW-0488">Methylation</keyword>
<dbReference type="AlphaFoldDB" id="A0A1M4T4A1"/>
<keyword evidence="3 6" id="KW-0812">Transmembrane</keyword>
<keyword evidence="4 6" id="KW-1133">Transmembrane helix</keyword>
<dbReference type="Gene3D" id="3.30.700.10">
    <property type="entry name" value="Glycoprotein, Type 4 Pilin"/>
    <property type="match status" value="1"/>
</dbReference>